<gene>
    <name evidence="2" type="ORF">NFC73_00270</name>
</gene>
<organism evidence="2 3">
    <name type="scientific">Pseudarthrobacter humi</name>
    <dbReference type="NCBI Taxonomy" id="2952523"/>
    <lineage>
        <taxon>Bacteria</taxon>
        <taxon>Bacillati</taxon>
        <taxon>Actinomycetota</taxon>
        <taxon>Actinomycetes</taxon>
        <taxon>Micrococcales</taxon>
        <taxon>Micrococcaceae</taxon>
        <taxon>Pseudarthrobacter</taxon>
    </lineage>
</organism>
<evidence type="ECO:0000313" key="3">
    <source>
        <dbReference type="Proteomes" id="UP001524318"/>
    </source>
</evidence>
<name>A0ABT1LI93_9MICC</name>
<dbReference type="Proteomes" id="UP001524318">
    <property type="component" value="Unassembled WGS sequence"/>
</dbReference>
<reference evidence="2 3" key="1">
    <citation type="submission" date="2022-06" db="EMBL/GenBank/DDBJ databases">
        <title>Pseudarthrobacter sp. strain RMG13 Genome sequencing and assembly.</title>
        <authorList>
            <person name="Kim I."/>
        </authorList>
    </citation>
    <scope>NUCLEOTIDE SEQUENCE [LARGE SCALE GENOMIC DNA]</scope>
    <source>
        <strain evidence="2 3">RMG13</strain>
    </source>
</reference>
<proteinExistence type="predicted"/>
<accession>A0ABT1LI93</accession>
<keyword evidence="1" id="KW-0812">Transmembrane</keyword>
<keyword evidence="1" id="KW-1133">Transmembrane helix</keyword>
<keyword evidence="3" id="KW-1185">Reference proteome</keyword>
<dbReference type="Pfam" id="PF12389">
    <property type="entry name" value="Peptidase_M73"/>
    <property type="match status" value="1"/>
</dbReference>
<evidence type="ECO:0000256" key="1">
    <source>
        <dbReference type="SAM" id="Phobius"/>
    </source>
</evidence>
<evidence type="ECO:0000313" key="2">
    <source>
        <dbReference type="EMBL" id="MCP8998173.1"/>
    </source>
</evidence>
<keyword evidence="1" id="KW-0472">Membrane</keyword>
<feature type="transmembrane region" description="Helical" evidence="1">
    <location>
        <begin position="12"/>
        <end position="34"/>
    </location>
</feature>
<dbReference type="EMBL" id="JANCLV010000001">
    <property type="protein sequence ID" value="MCP8998173.1"/>
    <property type="molecule type" value="Genomic_DNA"/>
</dbReference>
<dbReference type="InterPro" id="IPR022121">
    <property type="entry name" value="Peptidase_M73_camelysin"/>
</dbReference>
<sequence>MGISLKTTSGKILASVALVGTAAAVAGMGTYGAFTGTTTRVDEQVTAGTVDIDLTDPGTLSVAVTGLLPGDSVEKFATLKNTGNSNLNTVTLTTAPTVASKLTTETTDGLQLTIESCTVAWTVVAAAEDTCSGVKSTILAKSAIIGSGTALTGLSSVTSGAEDKLKITTSLPSTADDTFQGLTSTIGFTFDATQRTGQVK</sequence>
<comment type="caution">
    <text evidence="2">The sequence shown here is derived from an EMBL/GenBank/DDBJ whole genome shotgun (WGS) entry which is preliminary data.</text>
</comment>
<dbReference type="RefSeq" id="WP_254746638.1">
    <property type="nucleotide sequence ID" value="NZ_JANCLV010000001.1"/>
</dbReference>
<protein>
    <submittedName>
        <fullName evidence="2">CalY family protein</fullName>
    </submittedName>
</protein>